<dbReference type="EMBL" id="KQ965743">
    <property type="protein sequence ID" value="KXS18093.1"/>
    <property type="molecule type" value="Genomic_DNA"/>
</dbReference>
<accession>A0A139ANJ5</accession>
<dbReference type="InterPro" id="IPR001926">
    <property type="entry name" value="TrpB-like_PALP"/>
</dbReference>
<protein>
    <submittedName>
        <fullName evidence="2">Tryptophan synthase beta subunit-like PLP-dependent enzyme</fullName>
    </submittedName>
</protein>
<dbReference type="OrthoDB" id="10059875at2759"/>
<feature type="domain" description="Tryptophan synthase beta chain-like PALP" evidence="1">
    <location>
        <begin position="38"/>
        <end position="350"/>
    </location>
</feature>
<keyword evidence="3" id="KW-1185">Reference proteome</keyword>
<dbReference type="Gene3D" id="3.40.50.1100">
    <property type="match status" value="2"/>
</dbReference>
<name>A0A139ANJ5_GONPJ</name>
<dbReference type="PANTHER" id="PTHR42937:SF1">
    <property type="entry name" value="DIAMINOPROPIONATE AMMONIA-LYASE"/>
    <property type="match status" value="1"/>
</dbReference>
<proteinExistence type="predicted"/>
<dbReference type="InterPro" id="IPR036052">
    <property type="entry name" value="TrpB-like_PALP_sf"/>
</dbReference>
<sequence length="364" mass="38372">MPLAHSPTLQGLCRLCKTRARILPPVSPSVISFHRSLPGYAPTPIVNLPTLAKSLDVGRIVAKDESRRLSLPAFKILGVSWAARKALETVEPGDEVTLVTATDGNHGRAVARTARLLGHSAIIVVPASGIHPTAVKAIQDEGATVETSSGSYDDACLRAMALSKEGKGRLLLQDTSWPRYEDVPRYIVEGYTTLFSELDAQLGSPPDLVIVQAGVGSLAQAAVTHYRSSQSGTRVVTVEPTRAGCVFASIRAGRSVTVPTSDTCMSGLNCGTPSYLAWPVLFRGLDGAIMVSEEQARDAEAPLKAANVSSGPCGWAGIAGAKLLLSGADTRDIREKLSITADSVVVTIVTEGRERCTKIPPLEG</sequence>
<evidence type="ECO:0000313" key="3">
    <source>
        <dbReference type="Proteomes" id="UP000070544"/>
    </source>
</evidence>
<dbReference type="SUPFAM" id="SSF53686">
    <property type="entry name" value="Tryptophan synthase beta subunit-like PLP-dependent enzymes"/>
    <property type="match status" value="1"/>
</dbReference>
<dbReference type="STRING" id="1344416.A0A139ANJ5"/>
<evidence type="ECO:0000259" key="1">
    <source>
        <dbReference type="Pfam" id="PF00291"/>
    </source>
</evidence>
<dbReference type="Pfam" id="PF00291">
    <property type="entry name" value="PALP"/>
    <property type="match status" value="1"/>
</dbReference>
<organism evidence="2 3">
    <name type="scientific">Gonapodya prolifera (strain JEL478)</name>
    <name type="common">Monoblepharis prolifera</name>
    <dbReference type="NCBI Taxonomy" id="1344416"/>
    <lineage>
        <taxon>Eukaryota</taxon>
        <taxon>Fungi</taxon>
        <taxon>Fungi incertae sedis</taxon>
        <taxon>Chytridiomycota</taxon>
        <taxon>Chytridiomycota incertae sedis</taxon>
        <taxon>Monoblepharidomycetes</taxon>
        <taxon>Monoblepharidales</taxon>
        <taxon>Gonapodyaceae</taxon>
        <taxon>Gonapodya</taxon>
    </lineage>
</organism>
<dbReference type="PANTHER" id="PTHR42937">
    <property type="match status" value="1"/>
</dbReference>
<evidence type="ECO:0000313" key="2">
    <source>
        <dbReference type="EMBL" id="KXS18093.1"/>
    </source>
</evidence>
<reference evidence="2 3" key="1">
    <citation type="journal article" date="2015" name="Genome Biol. Evol.">
        <title>Phylogenomic analyses indicate that early fungi evolved digesting cell walls of algal ancestors of land plants.</title>
        <authorList>
            <person name="Chang Y."/>
            <person name="Wang S."/>
            <person name="Sekimoto S."/>
            <person name="Aerts A.L."/>
            <person name="Choi C."/>
            <person name="Clum A."/>
            <person name="LaButti K.M."/>
            <person name="Lindquist E.A."/>
            <person name="Yee Ngan C."/>
            <person name="Ohm R.A."/>
            <person name="Salamov A.A."/>
            <person name="Grigoriev I.V."/>
            <person name="Spatafora J.W."/>
            <person name="Berbee M.L."/>
        </authorList>
    </citation>
    <scope>NUCLEOTIDE SEQUENCE [LARGE SCALE GENOMIC DNA]</scope>
    <source>
        <strain evidence="2 3">JEL478</strain>
    </source>
</reference>
<dbReference type="AlphaFoldDB" id="A0A139ANJ5"/>
<gene>
    <name evidence="2" type="ORF">M427DRAFT_132875</name>
</gene>
<dbReference type="OMA" id="IQDTAWE"/>
<dbReference type="Proteomes" id="UP000070544">
    <property type="component" value="Unassembled WGS sequence"/>
</dbReference>